<comment type="caution">
    <text evidence="7">The sequence shown here is derived from an EMBL/GenBank/DDBJ whole genome shotgun (WGS) entry which is preliminary data.</text>
</comment>
<dbReference type="PANTHER" id="PTHR43124:SF3">
    <property type="entry name" value="CHLORAMPHENICOL EFFLUX PUMP RV0191"/>
    <property type="match status" value="1"/>
</dbReference>
<dbReference type="InterPro" id="IPR036259">
    <property type="entry name" value="MFS_trans_sf"/>
</dbReference>
<evidence type="ECO:0000256" key="2">
    <source>
        <dbReference type="ARBA" id="ARBA00022475"/>
    </source>
</evidence>
<evidence type="ECO:0008006" key="9">
    <source>
        <dbReference type="Google" id="ProtNLM"/>
    </source>
</evidence>
<dbReference type="Proteomes" id="UP001500729">
    <property type="component" value="Unassembled WGS sequence"/>
</dbReference>
<feature type="transmembrane region" description="Helical" evidence="6">
    <location>
        <begin position="46"/>
        <end position="66"/>
    </location>
</feature>
<dbReference type="PANTHER" id="PTHR43124">
    <property type="entry name" value="PURINE EFFLUX PUMP PBUE"/>
    <property type="match status" value="1"/>
</dbReference>
<keyword evidence="8" id="KW-1185">Reference proteome</keyword>
<dbReference type="EMBL" id="BAAAGS010000132">
    <property type="protein sequence ID" value="GAA0566512.1"/>
    <property type="molecule type" value="Genomic_DNA"/>
</dbReference>
<evidence type="ECO:0000313" key="8">
    <source>
        <dbReference type="Proteomes" id="UP001500729"/>
    </source>
</evidence>
<comment type="subcellular location">
    <subcellularLocation>
        <location evidence="1">Cell membrane</location>
        <topology evidence="1">Multi-pass membrane protein</topology>
    </subcellularLocation>
</comment>
<evidence type="ECO:0000256" key="1">
    <source>
        <dbReference type="ARBA" id="ARBA00004651"/>
    </source>
</evidence>
<evidence type="ECO:0000256" key="3">
    <source>
        <dbReference type="ARBA" id="ARBA00022692"/>
    </source>
</evidence>
<name>A0ABP3PJ39_SACER</name>
<evidence type="ECO:0000256" key="5">
    <source>
        <dbReference type="ARBA" id="ARBA00023136"/>
    </source>
</evidence>
<dbReference type="InterPro" id="IPR050189">
    <property type="entry name" value="MFS_Efflux_Transporters"/>
</dbReference>
<dbReference type="SUPFAM" id="SSF103473">
    <property type="entry name" value="MFS general substrate transporter"/>
    <property type="match status" value="1"/>
</dbReference>
<reference evidence="8" key="1">
    <citation type="journal article" date="2019" name="Int. J. Syst. Evol. Microbiol.">
        <title>The Global Catalogue of Microorganisms (GCM) 10K type strain sequencing project: providing services to taxonomists for standard genome sequencing and annotation.</title>
        <authorList>
            <consortium name="The Broad Institute Genomics Platform"/>
            <consortium name="The Broad Institute Genome Sequencing Center for Infectious Disease"/>
            <person name="Wu L."/>
            <person name="Ma J."/>
        </authorList>
    </citation>
    <scope>NUCLEOTIDE SEQUENCE [LARGE SCALE GENOMIC DNA]</scope>
    <source>
        <strain evidence="8">JCM 10303</strain>
    </source>
</reference>
<gene>
    <name evidence="7" type="ORF">GCM10009533_72170</name>
</gene>
<keyword evidence="3 6" id="KW-0812">Transmembrane</keyword>
<keyword evidence="5 6" id="KW-0472">Membrane</keyword>
<keyword evidence="4 6" id="KW-1133">Transmembrane helix</keyword>
<organism evidence="7 8">
    <name type="scientific">Saccharopolyspora erythraea</name>
    <name type="common">Streptomyces erythraeus</name>
    <dbReference type="NCBI Taxonomy" id="1836"/>
    <lineage>
        <taxon>Bacteria</taxon>
        <taxon>Bacillati</taxon>
        <taxon>Actinomycetota</taxon>
        <taxon>Actinomycetes</taxon>
        <taxon>Pseudonocardiales</taxon>
        <taxon>Pseudonocardiaceae</taxon>
        <taxon>Saccharopolyspora</taxon>
    </lineage>
</organism>
<keyword evidence="2" id="KW-1003">Cell membrane</keyword>
<feature type="transmembrane region" description="Helical" evidence="6">
    <location>
        <begin position="12"/>
        <end position="39"/>
    </location>
</feature>
<dbReference type="RefSeq" id="WP_021342208.1">
    <property type="nucleotide sequence ID" value="NZ_BAAAGS010000132.1"/>
</dbReference>
<evidence type="ECO:0000313" key="7">
    <source>
        <dbReference type="EMBL" id="GAA0566512.1"/>
    </source>
</evidence>
<accession>A0ABP3PJ39</accession>
<evidence type="ECO:0000256" key="6">
    <source>
        <dbReference type="SAM" id="Phobius"/>
    </source>
</evidence>
<protein>
    <recommendedName>
        <fullName evidence="9">Major facilitator superfamily (MFS) profile domain-containing protein</fullName>
    </recommendedName>
</protein>
<sequence length="112" mass="11331">MPTATLPAASTGHLPLVTCVLAVGVFLMGTTGYVVAGVLPEIVGDVGISVTYVARVIIMFAVGMIVDTPTMAILTLRLACQRASGLALVVFAIGHASSQSVRVSRSSSAPGC</sequence>
<evidence type="ECO:0000256" key="4">
    <source>
        <dbReference type="ARBA" id="ARBA00022989"/>
    </source>
</evidence>
<proteinExistence type="predicted"/>